<feature type="compositionally biased region" description="Basic and acidic residues" evidence="1">
    <location>
        <begin position="67"/>
        <end position="76"/>
    </location>
</feature>
<comment type="caution">
    <text evidence="2">The sequence shown here is derived from an EMBL/GenBank/DDBJ whole genome shotgun (WGS) entry which is preliminary data.</text>
</comment>
<keyword evidence="3" id="KW-1185">Reference proteome</keyword>
<name>A0AAN8FZM1_TRICO</name>
<organism evidence="2 3">
    <name type="scientific">Trichostrongylus colubriformis</name>
    <name type="common">Black scour worm</name>
    <dbReference type="NCBI Taxonomy" id="6319"/>
    <lineage>
        <taxon>Eukaryota</taxon>
        <taxon>Metazoa</taxon>
        <taxon>Ecdysozoa</taxon>
        <taxon>Nematoda</taxon>
        <taxon>Chromadorea</taxon>
        <taxon>Rhabditida</taxon>
        <taxon>Rhabditina</taxon>
        <taxon>Rhabditomorpha</taxon>
        <taxon>Strongyloidea</taxon>
        <taxon>Trichostrongylidae</taxon>
        <taxon>Trichostrongylus</taxon>
    </lineage>
</organism>
<accession>A0AAN8FZM1</accession>
<dbReference type="Proteomes" id="UP001331761">
    <property type="component" value="Unassembled WGS sequence"/>
</dbReference>
<feature type="region of interest" description="Disordered" evidence="1">
    <location>
        <begin position="44"/>
        <end position="110"/>
    </location>
</feature>
<feature type="non-terminal residue" evidence="2">
    <location>
        <position position="1"/>
    </location>
</feature>
<evidence type="ECO:0000313" key="3">
    <source>
        <dbReference type="Proteomes" id="UP001331761"/>
    </source>
</evidence>
<protein>
    <submittedName>
        <fullName evidence="2">Uncharacterized protein</fullName>
    </submittedName>
</protein>
<feature type="compositionally biased region" description="Polar residues" evidence="1">
    <location>
        <begin position="85"/>
        <end position="95"/>
    </location>
</feature>
<evidence type="ECO:0000256" key="1">
    <source>
        <dbReference type="SAM" id="MobiDB-lite"/>
    </source>
</evidence>
<proteinExistence type="predicted"/>
<evidence type="ECO:0000313" key="2">
    <source>
        <dbReference type="EMBL" id="KAK5977713.1"/>
    </source>
</evidence>
<feature type="non-terminal residue" evidence="2">
    <location>
        <position position="110"/>
    </location>
</feature>
<reference evidence="2 3" key="1">
    <citation type="submission" date="2019-10" db="EMBL/GenBank/DDBJ databases">
        <title>Assembly and Annotation for the nematode Trichostrongylus colubriformis.</title>
        <authorList>
            <person name="Martin J."/>
        </authorList>
    </citation>
    <scope>NUCLEOTIDE SEQUENCE [LARGE SCALE GENOMIC DNA]</scope>
    <source>
        <strain evidence="2">G859</strain>
        <tissue evidence="2">Whole worm</tissue>
    </source>
</reference>
<sequence>RFQLRSFELFNVANPTKRHDCHSRFNNGTSTSHPVTAVAEEAEHLEKDAGCSNNSEEADSGLSGVEAHTDSGHRDACCSPVRHFPSTSRVTSRAKSQGRRHAGSGSTPTS</sequence>
<dbReference type="AlphaFoldDB" id="A0AAN8FZM1"/>
<dbReference type="EMBL" id="WIXE01010255">
    <property type="protein sequence ID" value="KAK5977713.1"/>
    <property type="molecule type" value="Genomic_DNA"/>
</dbReference>
<gene>
    <name evidence="2" type="ORF">GCK32_020733</name>
</gene>